<feature type="domain" description="RDRP core" evidence="2">
    <location>
        <begin position="415"/>
        <end position="1014"/>
    </location>
</feature>
<protein>
    <recommendedName>
        <fullName evidence="1">RNA-dependent RNA polymerase</fullName>
        <ecNumber evidence="1">2.7.7.48</ecNumber>
    </recommendedName>
</protein>
<dbReference type="Pfam" id="PF25358">
    <property type="entry name" value="PH_fung_RdRP"/>
    <property type="match status" value="1"/>
</dbReference>
<dbReference type="InterPro" id="IPR057503">
    <property type="entry name" value="PH_RdRP"/>
</dbReference>
<dbReference type="AlphaFoldDB" id="A0AAV9JU83"/>
<proteinExistence type="inferred from homology"/>
<dbReference type="GO" id="GO:0031380">
    <property type="term" value="C:nuclear RNA-directed RNA polymerase complex"/>
    <property type="evidence" value="ECO:0007669"/>
    <property type="project" value="TreeGrafter"/>
</dbReference>
<feature type="domain" description="RdRP-like PH" evidence="3">
    <location>
        <begin position="118"/>
        <end position="280"/>
    </location>
</feature>
<dbReference type="InterPro" id="IPR057596">
    <property type="entry name" value="RDRP_core"/>
</dbReference>
<comment type="catalytic activity">
    <reaction evidence="1">
        <text>RNA(n) + a ribonucleoside 5'-triphosphate = RNA(n+1) + diphosphate</text>
        <dbReference type="Rhea" id="RHEA:21248"/>
        <dbReference type="Rhea" id="RHEA-COMP:14527"/>
        <dbReference type="Rhea" id="RHEA-COMP:17342"/>
        <dbReference type="ChEBI" id="CHEBI:33019"/>
        <dbReference type="ChEBI" id="CHEBI:61557"/>
        <dbReference type="ChEBI" id="CHEBI:140395"/>
        <dbReference type="EC" id="2.7.7.48"/>
    </reaction>
</comment>
<dbReference type="EMBL" id="JAVFHQ010000005">
    <property type="protein sequence ID" value="KAK4549268.1"/>
    <property type="molecule type" value="Genomic_DNA"/>
</dbReference>
<sequence>MDIFVQDVPLHATSKQLEDAFRAPLSTCGAHVFHAYKMVNKTLAIVTVLDTLACEQFLRAARLTPVIMKGKPLRCSKSSKSPTTFSVRALLLEAAQEAVKKASGAGAPRAPQSAFNTNFSSTRIQCGIWEYDGTQLAFQQHYSLAVMGTVVFGTREAIILLNPPGCDQIRAHINYYICDSIILGDFADPSVAFTVQLAPKFYSVPVVSADDLSSDFRAMGLNARAQKTRLLEIDAAHGRVAGFCPVYRVTLADVGTISAVRTLLRKYRSMPPVLPLYTPVLVPPPGSTIECSFARLTHDLADTQRYGDQPFSVRYQLIRLATNAFLSPVKVRRLLPKVRAILSRHGLDAALSALRRFSRMIPLAGPETEAVHYTETALDLLLEECALCYDRHTPENPYEIAKRHEHVNLIHRVVITPTSMYLEGPDPEPTNRVLRDWADHTDHFIRVVFQDENGSSVRFDAHTSQHMVFHKRFKGVLDTQILIAGRGFSFLGFSHSSLRSQSCWSMAPLVVDGGLAYADHILKKLGDFSNFRVPAKCAARIGQNFTDTNATLDLKPTELFELEMVQRNGRDFSDGVGTISLDLLKEVWKVYGKRRSLKPTALQIRFQGAKGMVSLDTRLSGRKLLLRENMIKYKTKNLWNLEICGAAFRPLPMFLNRQLIQLLENLGVSEHDFMELQQLAMDKLRCMTTSAINTATLLEDTESPKTTRLPELIKALGEIGLDYHQDHFLYGVVEMAVVIKLGEIKYRGRIRVAQGVTLLGILDETGYLREGQVYVVTESGPEGGREVWRKNRILITRSPAMHPGDIQLVNAVDVPPGSPLEKLSNVVVFSQHGARDLPSQLSGGDLDGDIYNLIYDPNLIPPTTYAPAAYPRVSPVELDHTVTRRDMSNFLVTFMESDVLAPLCRRHMQIADQLPTGTFSPECIKVAGMASVAVDFSKSGRSVIMQQCPKADRSGCMPDFMAWSPRVFVNEHGYTGFQEAELEEDESVNELSNARPPNRYYKSDKVLGKLFRAIDERVFLAEIQTQHRAVTDSALSTANVMTDLLTYMESVASDNLLIYSHHEELARDIRASYEDALLNIAYQCAPSAQHPVSEQEVFAGTILGRQTGPVGKPLRELSKTMRERFGNVVDYTVAQMLTGERVVAEEADVNGVYNESLFESLPRAVACLSVAVKEEGLNDRKLGSLKSFKYIAAGVCLRELQRFRITTFASYTLPRVQRDGTSAS</sequence>
<dbReference type="GO" id="GO:0003723">
    <property type="term" value="F:RNA binding"/>
    <property type="evidence" value="ECO:0007669"/>
    <property type="project" value="UniProtKB-KW"/>
</dbReference>
<dbReference type="GO" id="GO:0030422">
    <property type="term" value="P:siRNA processing"/>
    <property type="evidence" value="ECO:0007669"/>
    <property type="project" value="TreeGrafter"/>
</dbReference>
<keyword evidence="5" id="KW-1185">Reference proteome</keyword>
<evidence type="ECO:0000259" key="2">
    <source>
        <dbReference type="Pfam" id="PF05183"/>
    </source>
</evidence>
<reference evidence="4 5" key="1">
    <citation type="submission" date="2021-11" db="EMBL/GenBank/DDBJ databases">
        <title>Black yeast isolated from Biological Soil Crust.</title>
        <authorList>
            <person name="Kurbessoian T."/>
        </authorList>
    </citation>
    <scope>NUCLEOTIDE SEQUENCE [LARGE SCALE GENOMIC DNA]</scope>
    <source>
        <strain evidence="4 5">CCFEE 5522</strain>
    </source>
</reference>
<accession>A0AAV9JU83</accession>
<dbReference type="PANTHER" id="PTHR23079:SF17">
    <property type="entry name" value="RNA-DEPENDENT RNA POLYMERASE"/>
    <property type="match status" value="1"/>
</dbReference>
<dbReference type="Proteomes" id="UP001324427">
    <property type="component" value="Unassembled WGS sequence"/>
</dbReference>
<dbReference type="Pfam" id="PF05183">
    <property type="entry name" value="RdRP"/>
    <property type="match status" value="1"/>
</dbReference>
<keyword evidence="1" id="KW-0694">RNA-binding</keyword>
<keyword evidence="1" id="KW-0548">Nucleotidyltransferase</keyword>
<dbReference type="InterPro" id="IPR007855">
    <property type="entry name" value="RDRP"/>
</dbReference>
<evidence type="ECO:0000313" key="5">
    <source>
        <dbReference type="Proteomes" id="UP001324427"/>
    </source>
</evidence>
<gene>
    <name evidence="4" type="ORF">LTR36_007727</name>
</gene>
<dbReference type="EC" id="2.7.7.48" evidence="1"/>
<evidence type="ECO:0000313" key="4">
    <source>
        <dbReference type="EMBL" id="KAK4549268.1"/>
    </source>
</evidence>
<name>A0AAV9JU83_9PEZI</name>
<evidence type="ECO:0000259" key="3">
    <source>
        <dbReference type="Pfam" id="PF25358"/>
    </source>
</evidence>
<evidence type="ECO:0000256" key="1">
    <source>
        <dbReference type="RuleBase" id="RU363098"/>
    </source>
</evidence>
<keyword evidence="1" id="KW-0696">RNA-directed RNA polymerase</keyword>
<organism evidence="4 5">
    <name type="scientific">Oleoguttula mirabilis</name>
    <dbReference type="NCBI Taxonomy" id="1507867"/>
    <lineage>
        <taxon>Eukaryota</taxon>
        <taxon>Fungi</taxon>
        <taxon>Dikarya</taxon>
        <taxon>Ascomycota</taxon>
        <taxon>Pezizomycotina</taxon>
        <taxon>Dothideomycetes</taxon>
        <taxon>Dothideomycetidae</taxon>
        <taxon>Mycosphaerellales</taxon>
        <taxon>Teratosphaeriaceae</taxon>
        <taxon>Oleoguttula</taxon>
    </lineage>
</organism>
<comment type="caution">
    <text evidence="4">The sequence shown here is derived from an EMBL/GenBank/DDBJ whole genome shotgun (WGS) entry which is preliminary data.</text>
</comment>
<dbReference type="PANTHER" id="PTHR23079">
    <property type="entry name" value="RNA-DEPENDENT RNA POLYMERASE"/>
    <property type="match status" value="1"/>
</dbReference>
<keyword evidence="1" id="KW-0808">Transferase</keyword>
<dbReference type="GO" id="GO:0003968">
    <property type="term" value="F:RNA-directed RNA polymerase activity"/>
    <property type="evidence" value="ECO:0007669"/>
    <property type="project" value="UniProtKB-KW"/>
</dbReference>
<comment type="similarity">
    <text evidence="1">Belongs to the RdRP family.</text>
</comment>